<keyword evidence="1" id="KW-0812">Transmembrane</keyword>
<dbReference type="OrthoDB" id="3783029at2"/>
<dbReference type="Proteomes" id="UP000321720">
    <property type="component" value="Unassembled WGS sequence"/>
</dbReference>
<evidence type="ECO:0000313" key="3">
    <source>
        <dbReference type="EMBL" id="GEL95837.1"/>
    </source>
</evidence>
<dbReference type="NCBIfam" id="TIGR01167">
    <property type="entry name" value="LPXTG_anchor"/>
    <property type="match status" value="1"/>
</dbReference>
<evidence type="ECO:0000256" key="2">
    <source>
        <dbReference type="SAM" id="SignalP"/>
    </source>
</evidence>
<organism evidence="3 4">
    <name type="scientific">Cellulomonas composti</name>
    <dbReference type="NCBI Taxonomy" id="266130"/>
    <lineage>
        <taxon>Bacteria</taxon>
        <taxon>Bacillati</taxon>
        <taxon>Actinomycetota</taxon>
        <taxon>Actinomycetes</taxon>
        <taxon>Micrococcales</taxon>
        <taxon>Cellulomonadaceae</taxon>
        <taxon>Cellulomonas</taxon>
    </lineage>
</organism>
<dbReference type="EMBL" id="BJWG01000012">
    <property type="protein sequence ID" value="GEL95837.1"/>
    <property type="molecule type" value="Genomic_DNA"/>
</dbReference>
<feature type="transmembrane region" description="Helical" evidence="1">
    <location>
        <begin position="193"/>
        <end position="213"/>
    </location>
</feature>
<evidence type="ECO:0008006" key="5">
    <source>
        <dbReference type="Google" id="ProtNLM"/>
    </source>
</evidence>
<evidence type="ECO:0000313" key="4">
    <source>
        <dbReference type="Proteomes" id="UP000321720"/>
    </source>
</evidence>
<keyword evidence="2" id="KW-0732">Signal</keyword>
<evidence type="ECO:0000256" key="1">
    <source>
        <dbReference type="SAM" id="Phobius"/>
    </source>
</evidence>
<feature type="signal peptide" evidence="2">
    <location>
        <begin position="1"/>
        <end position="27"/>
    </location>
</feature>
<protein>
    <recommendedName>
        <fullName evidence="5">Gram-positive cocci surface proteins LPxTG domain-containing protein</fullName>
    </recommendedName>
</protein>
<name>A0A511JCW0_9CELL</name>
<keyword evidence="4" id="KW-1185">Reference proteome</keyword>
<sequence length="220" mass="23321">MSRFVKALLVVVFAAWTILGGATVATSATPSPSPSQEYGCLQDSDDYGPPGPCELQIQLLKPFCDNDVPKLSYAVKAIGSPNTTVTITWINPGGADFVQSDLPLTGTVLWPGAVVDDNGNAVDWPGWTLLPDGTWVEGDQWDWVRPDTQVKFEVNPEMTVDVTYPPSSPQCLTSPLNAAPPAPELSSTGSNTMPIVIAGAGLVAVGGLLMFLARRRHQAS</sequence>
<keyword evidence="1" id="KW-0472">Membrane</keyword>
<feature type="chain" id="PRO_5022143454" description="Gram-positive cocci surface proteins LPxTG domain-containing protein" evidence="2">
    <location>
        <begin position="28"/>
        <end position="220"/>
    </location>
</feature>
<dbReference type="RefSeq" id="WP_146843474.1">
    <property type="nucleotide sequence ID" value="NZ_BJWG01000012.1"/>
</dbReference>
<keyword evidence="1" id="KW-1133">Transmembrane helix</keyword>
<gene>
    <name evidence="3" type="ORF">CCO02nite_24950</name>
</gene>
<reference evidence="3 4" key="1">
    <citation type="submission" date="2019-07" db="EMBL/GenBank/DDBJ databases">
        <title>Whole genome shotgun sequence of Cellulomonas composti NBRC 100758.</title>
        <authorList>
            <person name="Hosoyama A."/>
            <person name="Uohara A."/>
            <person name="Ohji S."/>
            <person name="Ichikawa N."/>
        </authorList>
    </citation>
    <scope>NUCLEOTIDE SEQUENCE [LARGE SCALE GENOMIC DNA]</scope>
    <source>
        <strain evidence="3 4">NBRC 100758</strain>
    </source>
</reference>
<accession>A0A511JCW0</accession>
<proteinExistence type="predicted"/>
<comment type="caution">
    <text evidence="3">The sequence shown here is derived from an EMBL/GenBank/DDBJ whole genome shotgun (WGS) entry which is preliminary data.</text>
</comment>
<dbReference type="AlphaFoldDB" id="A0A511JCW0"/>